<dbReference type="InterPro" id="IPR000873">
    <property type="entry name" value="AMP-dep_synth/lig_dom"/>
</dbReference>
<dbReference type="Gene3D" id="3.30.300.30">
    <property type="match status" value="3"/>
</dbReference>
<dbReference type="PROSITE" id="PS00012">
    <property type="entry name" value="PHOSPHOPANTETHEINE"/>
    <property type="match status" value="2"/>
</dbReference>
<evidence type="ECO:0000313" key="8">
    <source>
        <dbReference type="Proteomes" id="UP000234474"/>
    </source>
</evidence>
<name>A0A2I1C8K9_ASPN1</name>
<dbReference type="InterPro" id="IPR010071">
    <property type="entry name" value="AA_adenyl_dom"/>
</dbReference>
<dbReference type="InterPro" id="IPR006162">
    <property type="entry name" value="Ppantetheine_attach_site"/>
</dbReference>
<dbReference type="RefSeq" id="XP_024682558.1">
    <property type="nucleotide sequence ID" value="XM_024828980.1"/>
</dbReference>
<dbReference type="PANTHER" id="PTHR45527">
    <property type="entry name" value="NONRIBOSOMAL PEPTIDE SYNTHETASE"/>
    <property type="match status" value="1"/>
</dbReference>
<keyword evidence="4" id="KW-0677">Repeat</keyword>
<dbReference type="Pfam" id="PF00550">
    <property type="entry name" value="PP-binding"/>
    <property type="match status" value="3"/>
</dbReference>
<dbReference type="Pfam" id="PF00668">
    <property type="entry name" value="Condensation"/>
    <property type="match status" value="4"/>
</dbReference>
<feature type="domain" description="Carrier" evidence="6">
    <location>
        <begin position="3351"/>
        <end position="3427"/>
    </location>
</feature>
<dbReference type="Gene3D" id="3.30.559.10">
    <property type="entry name" value="Chloramphenicol acetyltransferase-like domain"/>
    <property type="match status" value="4"/>
</dbReference>
<dbReference type="GO" id="GO:0005737">
    <property type="term" value="C:cytoplasm"/>
    <property type="evidence" value="ECO:0007669"/>
    <property type="project" value="TreeGrafter"/>
</dbReference>
<dbReference type="InterPro" id="IPR045851">
    <property type="entry name" value="AMP-bd_C_sf"/>
</dbReference>
<dbReference type="Pfam" id="PF07993">
    <property type="entry name" value="NAD_binding_4"/>
    <property type="match status" value="1"/>
</dbReference>
<proteinExistence type="inferred from homology"/>
<feature type="domain" description="Carrier" evidence="6">
    <location>
        <begin position="1821"/>
        <end position="1899"/>
    </location>
</feature>
<dbReference type="FunFam" id="3.30.559.30:FF:000003">
    <property type="entry name" value="Nonribosomal peptide synthase SidD"/>
    <property type="match status" value="1"/>
</dbReference>
<dbReference type="InterPro" id="IPR023213">
    <property type="entry name" value="CAT-like_dom_sf"/>
</dbReference>
<dbReference type="Gene3D" id="3.30.559.30">
    <property type="entry name" value="Nonribosomal peptide synthetase, condensation domain"/>
    <property type="match status" value="5"/>
</dbReference>
<dbReference type="SUPFAM" id="SSF56801">
    <property type="entry name" value="Acetyl-CoA synthetase-like"/>
    <property type="match status" value="3"/>
</dbReference>
<dbReference type="InterPro" id="IPR036736">
    <property type="entry name" value="ACP-like_sf"/>
</dbReference>
<comment type="similarity">
    <text evidence="5">Belongs to the NRP synthetase family.</text>
</comment>
<dbReference type="InterPro" id="IPR020845">
    <property type="entry name" value="AMP-binding_CS"/>
</dbReference>
<feature type="domain" description="Carrier" evidence="6">
    <location>
        <begin position="755"/>
        <end position="829"/>
    </location>
</feature>
<accession>A0A2I1C8K9</accession>
<keyword evidence="2" id="KW-0597">Phosphoprotein</keyword>
<dbReference type="GO" id="GO:0016874">
    <property type="term" value="F:ligase activity"/>
    <property type="evidence" value="ECO:0007669"/>
    <property type="project" value="UniProtKB-KW"/>
</dbReference>
<dbReference type="PANTHER" id="PTHR45527:SF16">
    <property type="entry name" value="NONRIBOSOMAL PEPTIDE SYNTHASE ATNA-RELATED"/>
    <property type="match status" value="1"/>
</dbReference>
<dbReference type="InterPro" id="IPR036291">
    <property type="entry name" value="NAD(P)-bd_dom_sf"/>
</dbReference>
<dbReference type="OrthoDB" id="416786at2759"/>
<dbReference type="InterPro" id="IPR009081">
    <property type="entry name" value="PP-bd_ACP"/>
</dbReference>
<keyword evidence="8" id="KW-1185">Reference proteome</keyword>
<dbReference type="SUPFAM" id="SSF52777">
    <property type="entry name" value="CoA-dependent acyltransferases"/>
    <property type="match status" value="8"/>
</dbReference>
<dbReference type="FunFam" id="1.10.1200.10:FF:000005">
    <property type="entry name" value="Nonribosomal peptide synthetase 1"/>
    <property type="match status" value="1"/>
</dbReference>
<dbReference type="InterPro" id="IPR042099">
    <property type="entry name" value="ANL_N_sf"/>
</dbReference>
<dbReference type="FunFam" id="3.40.50.12780:FF:000014">
    <property type="entry name" value="Nonribosomal peptide synthetase 1"/>
    <property type="match status" value="2"/>
</dbReference>
<gene>
    <name evidence="7" type="ORF">P174DRAFT_450899</name>
</gene>
<dbReference type="Proteomes" id="UP000234474">
    <property type="component" value="Unassembled WGS sequence"/>
</dbReference>
<reference evidence="8" key="1">
    <citation type="journal article" date="2018" name="Proc. Natl. Acad. Sci. U.S.A.">
        <title>Linking secondary metabolites to gene clusters through genome sequencing of six diverse Aspergillus species.</title>
        <authorList>
            <person name="Kaerboelling I."/>
            <person name="Vesth T.C."/>
            <person name="Frisvad J.C."/>
            <person name="Nybo J.L."/>
            <person name="Theobald S."/>
            <person name="Kuo A."/>
            <person name="Bowyer P."/>
            <person name="Matsuda Y."/>
            <person name="Mondo S."/>
            <person name="Lyhne E.K."/>
            <person name="Kogle M.E."/>
            <person name="Clum A."/>
            <person name="Lipzen A."/>
            <person name="Salamov A."/>
            <person name="Ngan C.Y."/>
            <person name="Daum C."/>
            <person name="Chiniquy J."/>
            <person name="Barry K."/>
            <person name="LaButti K."/>
            <person name="Haridas S."/>
            <person name="Simmons B.A."/>
            <person name="Magnuson J.K."/>
            <person name="Mortensen U.H."/>
            <person name="Larsen T.O."/>
            <person name="Grigoriev I.V."/>
            <person name="Baker S.E."/>
            <person name="Andersen M.R."/>
        </authorList>
    </citation>
    <scope>NUCLEOTIDE SEQUENCE [LARGE SCALE GENOMIC DNA]</scope>
    <source>
        <strain evidence="8">IBT 16806</strain>
    </source>
</reference>
<dbReference type="Gene3D" id="3.40.50.720">
    <property type="entry name" value="NAD(P)-binding Rossmann-like Domain"/>
    <property type="match status" value="1"/>
</dbReference>
<dbReference type="FunFam" id="3.30.559.10:FF:000016">
    <property type="entry name" value="Nonribosomal peptide synthase Pes1"/>
    <property type="match status" value="1"/>
</dbReference>
<evidence type="ECO:0000256" key="1">
    <source>
        <dbReference type="ARBA" id="ARBA00022450"/>
    </source>
</evidence>
<dbReference type="CDD" id="cd19542">
    <property type="entry name" value="CT_NRPS-like"/>
    <property type="match status" value="2"/>
</dbReference>
<keyword evidence="1" id="KW-0596">Phosphopantetheine</keyword>
<dbReference type="VEuPathDB" id="FungiDB:P174DRAFT_450899"/>
<dbReference type="SUPFAM" id="SSF47336">
    <property type="entry name" value="ACP-like"/>
    <property type="match status" value="3"/>
</dbReference>
<dbReference type="STRING" id="1392255.A0A2I1C8K9"/>
<dbReference type="OMA" id="VRITHQN"/>
<dbReference type="NCBIfam" id="TIGR01733">
    <property type="entry name" value="AA-adenyl-dom"/>
    <property type="match status" value="3"/>
</dbReference>
<dbReference type="NCBIfam" id="NF003417">
    <property type="entry name" value="PRK04813.1"/>
    <property type="match status" value="3"/>
</dbReference>
<dbReference type="CDD" id="cd05918">
    <property type="entry name" value="A_NRPS_SidN3_like"/>
    <property type="match status" value="3"/>
</dbReference>
<evidence type="ECO:0000313" key="7">
    <source>
        <dbReference type="EMBL" id="PKX93963.1"/>
    </source>
</evidence>
<dbReference type="Gene3D" id="3.40.50.12780">
    <property type="entry name" value="N-terminal domain of ligase-like"/>
    <property type="match status" value="3"/>
</dbReference>
<dbReference type="EMBL" id="MSZS01000004">
    <property type="protein sequence ID" value="PKX93963.1"/>
    <property type="molecule type" value="Genomic_DNA"/>
</dbReference>
<dbReference type="FunFam" id="3.30.559.30:FF:000002">
    <property type="entry name" value="Nonribosomal peptide synthase Pes1"/>
    <property type="match status" value="1"/>
</dbReference>
<dbReference type="FunFam" id="3.30.300.30:FF:000015">
    <property type="entry name" value="Nonribosomal peptide synthase SidD"/>
    <property type="match status" value="3"/>
</dbReference>
<dbReference type="InterPro" id="IPR013120">
    <property type="entry name" value="FAR_NAD-bd"/>
</dbReference>
<dbReference type="GO" id="GO:0044550">
    <property type="term" value="P:secondary metabolite biosynthetic process"/>
    <property type="evidence" value="ECO:0007669"/>
    <property type="project" value="TreeGrafter"/>
</dbReference>
<dbReference type="InterPro" id="IPR001242">
    <property type="entry name" value="Condensation_dom"/>
</dbReference>
<dbReference type="CDD" id="cd19534">
    <property type="entry name" value="E_NRPS"/>
    <property type="match status" value="1"/>
</dbReference>
<comment type="caution">
    <text evidence="7">The sequence shown here is derived from an EMBL/GenBank/DDBJ whole genome shotgun (WGS) entry which is preliminary data.</text>
</comment>
<dbReference type="Pfam" id="PF00501">
    <property type="entry name" value="AMP-binding"/>
    <property type="match status" value="3"/>
</dbReference>
<organism evidence="7 8">
    <name type="scientific">Aspergillus novofumigatus (strain IBT 16806)</name>
    <dbReference type="NCBI Taxonomy" id="1392255"/>
    <lineage>
        <taxon>Eukaryota</taxon>
        <taxon>Fungi</taxon>
        <taxon>Dikarya</taxon>
        <taxon>Ascomycota</taxon>
        <taxon>Pezizomycotina</taxon>
        <taxon>Eurotiomycetes</taxon>
        <taxon>Eurotiomycetidae</taxon>
        <taxon>Eurotiales</taxon>
        <taxon>Aspergillaceae</taxon>
        <taxon>Aspergillus</taxon>
        <taxon>Aspergillus subgen. Fumigati</taxon>
    </lineage>
</organism>
<sequence length="4179" mass="463002">MMVINEQTSPRTRSHNAEFACLFPRLSDDTKVKETYQSIELDATAGQLVRSCCRLYGATPTMVLATIWTVTLHSFTEGERVKFALLHKVPVHGVRCARGGREYVRAETYATLIDRETPARELMKQENWEILPHVGGDQLLNTGLYMGGETEEEFSTILKGLDICIVCSPVSLEMKLIFSSKALPQTFAWAIASAIPQGLQQIMRHQTTSIGEINLFSQMQEELVKSWQDSESPQTLSCFLFDFLSRQAVEQPGAVAIDAWDGQWTYQKLDEISTTLASHLQTCGVQSGTLVIACFEKTSWAVVAFLAVNKTGGGFVPCDPTYPAERREKILQQAGSPLIITSAECAGLFAGLKNPSVMIISPTTFLNLERASYRRPTDGEAPAYVLFTSGSTGEPKGCEISHKAFASISNHVKALHLGPASRVLQFASFSFGMAIIEIFCTLAAGGTVCMLSDEQRLNSLAATMTEMKINWALTTPTVLGSLQPHDLPYLKCLLVAGEGLNEARIQIWSPVLDVFQAYGLTEWTGIFAVSHRITGIQQRRIIGVPANGQAWLIDPSDHHKLVPVGAAGELVIRGPGLAAGYYRATERTKASFFSPKWLTRWTYHGESMVYRTGDIMRYNADGSLSYVRRGDNQVKIRGMRVELNEVEYNLMQLMPEVKGVVAMLWEPRERDGQQVLLALIHMPPSDSKPVVLNSTDGELLFLQPTTERRRTIDNALEGLHSRLPEYMIPQYLLALAAFPATVTGKVDRRQAEHQAPTTESERQVYDLTCNILGVKSVSMNDNFFDLAGDSVAAMKMAGLARRRKIQLTVADVFNRPVLKDLASAIRQLDGSTTSQRAPFGLLDAAVRQNVIHEAANHMDAAQIVDIYPCTPLQEGIWALSMRNPTLYKARVICHLRPDVDLDRFRTAWERVFERNDILRTRLFPSPSGVFQAALRESFEWDAAEELQSYLDRVDREHMGVGSRLVRACLLANDNQATFVLTIHHALCDRWSLRLLLEQIEKHLSPVPPSTNYPFSPFIEHLVNVALQLEKFWVDQFQGLEAAPFPALPSPDYTPTGHQISRFNLCLPRRVLREKTLASHLRLAWSLVISHNTCSDDVVFGSTVTGRGSNVNGIEALSGPTIATVPVGTSLNPTGTIARALAAVQEQSISMMPFEQAGLQKIRRCSPEAESACMFQSTLTVQPAWPDSLTLFKDCQEGAATAGGFASYALCIECYPNTEETQVEIQVAYDANVLPPTRMRRLIDHFEFVLHEIMKGPNKTIREIQHISPSDLIQLGRWNETIPFQPQQTVHSIVQSQAKKRPHAPAISSLDGELTYQELDRYSTQLAGELLLLGARPGMLIPVLFEKSRWAIVAMMAVLKVGGGIVALDPSYPVDRMREICGQVESPLGICSERYAATLQQIGPKPIIASESSGAWRRPVEGPNLPVVGADSTMYLVFTSGSTGIPKGVIVNHDCFASSTLAYRAEINLDSYSRLLQFSSFAFDACFAEIFGTLMAGACLCIPSDADRMNDIHHPMRTLRVSHAFFTPSYARLVQPEQVPSLRVVMLVGEPVKASDVEHWAPHVHLVNGYGPSECAPISATQCLDGSVNVQSQDIGYPRGCVAWICDPRNHDTLLPIGAIGELLIEGPNVGPGYFQNASDTMEAFVEAPRWLQDFRGYTSKRVYKTKDLVHYTEDGRLRYVGRIGQQVKLRGQRLEPSHVEHHLLQSFDGAAEVAAIVATPKDADGRATLVGFVLSENAKARPGGDICLPPSEEFCLLTATARSKLQQSLPEFMVPSLIISVSSMPRTPSGKLDRQRLTREITSRTWDQLMEFEALAMPSHVSASDTEKELQTIWSRVLNLPVSAIGTNKSFFQLGGDSITAMLVVAQARAGRSRLQLTVGDIFRLRTISQIVTHATNSSDRLMLANHDTLDTPFDLSPIQQLFFDTNWPQQQNRFNHNLLLHLKKPVSFDQLRLAMQGIAEEHPLLRARFLLNADGQWQQLIPSEIEGSYGCRHHQLTSADMMKKVLMESRRALDISAGPVFSADLIDIDGNHSIFLLAHHLVIDMVSWTVLLADLETLLHGRSIPKRQSTSFQTWCTLLAAYGHESLSVPQGPLHYSIPEDFWGTSECLNTIGGTHEMVIQIDTPTTEALLGEANKAFGTQPVELLHAALLFAFTTTFSDRPAPVIFSEGHGREPWDSAIDLTRTVGWFTTIAPVHVEVDAAHDIATVVRQVKDTRRRLCRNGLEAFTAKYFNTRRRKASPAGKMEIVFNYAGRYHQQLGQAGSLFEVESLQNMSIFDAADDARRWSMVDINAFVQDGQLAFTFTYPRGCNPSHVLQPWTASLRKSLNLIASEFKTHPRSYTLADFPLLDLDYSQLDHLLETLQHANIRPEDVEEIYPCSPMQRGILLSQAKDPSCYQVVMTWEIVPGEKRPASAERAKAAIEQVMARHASLRTCFIKTTSEVAAFDQVVLCKPYHEIVIYNSREKDAKTLLQSGQFQASPQSPLRFLIYVSCDQKVYIRLDISHALTDAKSIDLLKRDICLAYDNQLSSPVGPLFSNYISFIQTRDPIADAEFWDTYLDGVQPCQFPALTKEANTESGVANDYVFDVAGVDGIELYCRNRNVTAPNVFGLAWALVLGSYTGSYDVCFGSLNSGREMPFDGAPEVVGPLINMLTMRVNFKSTTIEQLVQQVHADYAAGLAHQTYPVADIFHRKGLRGRSLFNTGISVERVDSPQHAKSSTDLRLVHRVDPTEYDIVLNVEIEKSRTIVHLRYWSSCLSDSQAPLIAACFDQAVTMIINDDQALASSLNLFCQAHQNLIWHWNKKLSNYHDCRVHDVVQQRATECPDAPAVCSSGGTLTYRELDVHSTALAHYLSQHGVGTEKFVPLCFEKGMWTAVAILAVLKTGAAFVLLDSGHPDQRLETICQDVGGPLVLSSPAQAERSALFSSTVVVVGGTQDLWRGLLPAPSSQLFSAAMQTGPTNAAYAVYTSGSTGKPKGIVIEHGSFCSMIHAQAPILNMNASARVLQFSSYAFDVSIFEMLMPLMTGGCVCVLSEVERRDHFVETMGTLRISHALLTPSFSRLVSPAALPDLRVLVCGGEAMTQHDMERWLDHVILINHYGPAECSVSSVVQPNINTTSRVGEIGWGIGCATWVVDPDDHERLVPIGVVGELVIEGPIVGRGYLNNPTATQTAFIEPPRWLRNMRSSLGRNTRLYKTGDLVRYGSDGRLYIHGRKDTQIKIRGQRLELQELEYHVHRCFGSAGNVVVELVRNGSDGSPILFAFIGSTKEVSSQFDGFSAVGKEFRDRAAAASTKLFESLPSYMVPTYFVPSVTLPLNSSGKVDRKRLQSWASALSSDQLKDYRPTAGGQCKPSSPEEKLLHAIWVDVLRVKPETIGTEDHFFQVGGDSVNAMRVAASARKQGLNIVVADIFAHPRLAALAKAGTNSNIEQFVPKPFSLCPVTDRELFSMLLRVQGTIPSDCHIVDILPTSATQSFFMTTPTLHHFTFDIDGSLDIRRLRDACDKVFNMFATLRTVFVPYAKQILQVILDKVNTPFHHLVVDEPIPDVRRRLLAADREDIPLKGRLVFAFVLISHSDGSRHSLSFRVSHAQWDGLSIAELFSSVQEAYHARLLTPSTPLSTYIYYRALRDKTPSLQFWKDYLQGSKITRITEPPSAFADLTQGDTIWENTNLQPAPEPPLGITMASVVRSAWSLVLGLETGAKDIVFGQTVNSRSSPLPDIDRILGCCLNFIPARIQLQQSWTGRDLLQHAQAQYQKIVKHDDIELQEIIDHCTDWPNGTDFNTIVQHQNIPLNHTMLLGDLQTTFSPNGYFRPGRELFIFTEPSGDLLGVQLCVNPNMMDLPRARSLHHRLGFDEALSHSTLGISQSKPETKCVLITGGTGGLGAHLVAEAARRTDVTRVVCLNRLGKHLPPHERQMKALHKKGIDLPPDAAAKIHILKAKSDMAQSPTMGLSADEYRFLLQHRFEPQLRIMAHMLRLAAAISAQRPRNSPVTFQFISSIATVGHHPSVTGKPVVPETRVRIDSVLPTGYGDAKYTCERMLDATLHRHPGRFRATAVRLGQIAGSVINGHWNPMEHVPFLFRSSQTLGALPDLPGTVGWTPADDNPVRQSWAGTLAVLVDEMGIPLREETGAAVIPFREWVQRVRDWPRREDNGSQGANPGYLLGEGAFAYVGEVGTSE</sequence>
<dbReference type="GO" id="GO:0043041">
    <property type="term" value="P:amino acid activation for nonribosomal peptide biosynthetic process"/>
    <property type="evidence" value="ECO:0007669"/>
    <property type="project" value="TreeGrafter"/>
</dbReference>
<dbReference type="InterPro" id="IPR020806">
    <property type="entry name" value="PKS_PP-bd"/>
</dbReference>
<protein>
    <recommendedName>
        <fullName evidence="6">Carrier domain-containing protein</fullName>
    </recommendedName>
</protein>
<keyword evidence="3" id="KW-0436">Ligase</keyword>
<evidence type="ECO:0000256" key="2">
    <source>
        <dbReference type="ARBA" id="ARBA00022553"/>
    </source>
</evidence>
<dbReference type="PROSITE" id="PS00455">
    <property type="entry name" value="AMP_BINDING"/>
    <property type="match status" value="2"/>
</dbReference>
<dbReference type="PROSITE" id="PS50075">
    <property type="entry name" value="CARRIER"/>
    <property type="match status" value="3"/>
</dbReference>
<dbReference type="SUPFAM" id="SSF51735">
    <property type="entry name" value="NAD(P)-binding Rossmann-fold domains"/>
    <property type="match status" value="1"/>
</dbReference>
<evidence type="ECO:0000256" key="4">
    <source>
        <dbReference type="ARBA" id="ARBA00022737"/>
    </source>
</evidence>
<dbReference type="GO" id="GO:0031177">
    <property type="term" value="F:phosphopantetheine binding"/>
    <property type="evidence" value="ECO:0007669"/>
    <property type="project" value="InterPro"/>
</dbReference>
<dbReference type="GeneID" id="36536306"/>
<dbReference type="Gene3D" id="1.10.1200.10">
    <property type="entry name" value="ACP-like"/>
    <property type="match status" value="3"/>
</dbReference>
<evidence type="ECO:0000259" key="6">
    <source>
        <dbReference type="PROSITE" id="PS50075"/>
    </source>
</evidence>
<evidence type="ECO:0000256" key="5">
    <source>
        <dbReference type="ARBA" id="ARBA00029454"/>
    </source>
</evidence>
<evidence type="ECO:0000256" key="3">
    <source>
        <dbReference type="ARBA" id="ARBA00022598"/>
    </source>
</evidence>
<dbReference type="SMART" id="SM00823">
    <property type="entry name" value="PKS_PP"/>
    <property type="match status" value="2"/>
</dbReference>
<dbReference type="CDD" id="cd19545">
    <property type="entry name" value="FUM14_C_NRPS-like"/>
    <property type="match status" value="1"/>
</dbReference>